<dbReference type="PANTHER" id="PTHR36091">
    <property type="entry name" value="ALTERED INHERITANCE OF MITOCHONDRIA PROTEIN 9, MITOCHONDRIAL"/>
    <property type="match status" value="1"/>
</dbReference>
<dbReference type="InterPro" id="IPR051035">
    <property type="entry name" value="Mito_inheritance_9"/>
</dbReference>
<feature type="domain" description="Aminoglycoside phosphotransferase" evidence="7">
    <location>
        <begin position="88"/>
        <end position="361"/>
    </location>
</feature>
<organism evidence="8 9">
    <name type="scientific">Penicillium steckii</name>
    <dbReference type="NCBI Taxonomy" id="303698"/>
    <lineage>
        <taxon>Eukaryota</taxon>
        <taxon>Fungi</taxon>
        <taxon>Dikarya</taxon>
        <taxon>Ascomycota</taxon>
        <taxon>Pezizomycotina</taxon>
        <taxon>Eurotiomycetes</taxon>
        <taxon>Eurotiomycetidae</taxon>
        <taxon>Eurotiales</taxon>
        <taxon>Aspergillaceae</taxon>
        <taxon>Penicillium</taxon>
    </lineage>
</organism>
<dbReference type="InterPro" id="IPR011009">
    <property type="entry name" value="Kinase-like_dom_sf"/>
</dbReference>
<accession>A0A1V6U0U0</accession>
<dbReference type="EMBL" id="MLKD01000001">
    <property type="protein sequence ID" value="OQE32187.1"/>
    <property type="molecule type" value="Genomic_DNA"/>
</dbReference>
<evidence type="ECO:0000256" key="2">
    <source>
        <dbReference type="ARBA" id="ARBA00005543"/>
    </source>
</evidence>
<protein>
    <recommendedName>
        <fullName evidence="3">Altered inheritance of mitochondria protein 9, mitochondrial</fullName>
    </recommendedName>
    <alternativeName>
        <fullName evidence="6">Found in mitochondrial proteome protein 29</fullName>
    </alternativeName>
</protein>
<evidence type="ECO:0000256" key="1">
    <source>
        <dbReference type="ARBA" id="ARBA00004173"/>
    </source>
</evidence>
<dbReference type="OrthoDB" id="2831558at2759"/>
<keyword evidence="5" id="KW-0496">Mitochondrion</keyword>
<evidence type="ECO:0000256" key="5">
    <source>
        <dbReference type="ARBA" id="ARBA00023128"/>
    </source>
</evidence>
<evidence type="ECO:0000256" key="3">
    <source>
        <dbReference type="ARBA" id="ARBA00016197"/>
    </source>
</evidence>
<dbReference type="AlphaFoldDB" id="A0A1V6U0U0"/>
<dbReference type="Proteomes" id="UP000191285">
    <property type="component" value="Unassembled WGS sequence"/>
</dbReference>
<name>A0A1V6U0U0_9EURO</name>
<sequence length="569" mass="64749">MLRSLSCLTRRFVPSSYLLSFSRGHHALASMPNPPTDWNSHHEFFHLTSYRFVCDEKRQTAMRNVQFDMNSLAKIAAASIGFEECTDVKKLDEGLYNKVFLFTMEDGSQVVGKVPCRNAGRPHFTTASEVATMDFVRTVLETPVPKVLAWSSQASENNVGAEYIIMEKAHGIELIEKWPEMDISTRTKFLKSLARILKAWTSTSFSSYGSLYYPADLEDPKPCVLTKTDGSKIEEPRFAIGPSNSRMQSDDGRTAIDFDRGPWDTIEQYQHAVAYREIACVKNLTDLSLSKGALFGPRTFMPSRPKMLAALQSFLQLIPFILPTDSSISAPSLWHGDLHMRNILVNPEKPWQVQSLIDWQFNALEPLFQHAVQPDFLTHDGPELEGLERPKFPENFNQMPAEEKQKAENIYYDQALVALYRTLVSIQIPVLYKAIEYRETTPFAIIRSSGLISKGCEAFYQTIVKDAKDTWSSIPGVQAAGNPEFPIHFFEDEICSIDKDMIETLLAISVMQNVKDVLGDRLMDHFEVWNQNYDEVKNLLAKCKTELMDGLGCAEDERRVWDKTWPFDE</sequence>
<evidence type="ECO:0000259" key="7">
    <source>
        <dbReference type="Pfam" id="PF01636"/>
    </source>
</evidence>
<evidence type="ECO:0000313" key="9">
    <source>
        <dbReference type="Proteomes" id="UP000191285"/>
    </source>
</evidence>
<proteinExistence type="inferred from homology"/>
<dbReference type="GO" id="GO:0005739">
    <property type="term" value="C:mitochondrion"/>
    <property type="evidence" value="ECO:0007669"/>
    <property type="project" value="UniProtKB-SubCell"/>
</dbReference>
<comment type="similarity">
    <text evidence="2">Belongs to the AIM9 family.</text>
</comment>
<dbReference type="InterPro" id="IPR002575">
    <property type="entry name" value="Aminoglycoside_PTrfase"/>
</dbReference>
<evidence type="ECO:0000256" key="6">
    <source>
        <dbReference type="ARBA" id="ARBA00031849"/>
    </source>
</evidence>
<dbReference type="STRING" id="303698.A0A1V6U0U0"/>
<keyword evidence="9" id="KW-1185">Reference proteome</keyword>
<keyword evidence="4" id="KW-0809">Transit peptide</keyword>
<evidence type="ECO:0000313" key="8">
    <source>
        <dbReference type="EMBL" id="OQE32187.1"/>
    </source>
</evidence>
<comment type="subcellular location">
    <subcellularLocation>
        <location evidence="1">Mitochondrion</location>
    </subcellularLocation>
</comment>
<dbReference type="Gene3D" id="3.90.1200.10">
    <property type="match status" value="1"/>
</dbReference>
<comment type="caution">
    <text evidence="8">The sequence shown here is derived from an EMBL/GenBank/DDBJ whole genome shotgun (WGS) entry which is preliminary data.</text>
</comment>
<dbReference type="Pfam" id="PF01636">
    <property type="entry name" value="APH"/>
    <property type="match status" value="1"/>
</dbReference>
<dbReference type="SUPFAM" id="SSF56112">
    <property type="entry name" value="Protein kinase-like (PK-like)"/>
    <property type="match status" value="1"/>
</dbReference>
<evidence type="ECO:0000256" key="4">
    <source>
        <dbReference type="ARBA" id="ARBA00022946"/>
    </source>
</evidence>
<gene>
    <name evidence="8" type="ORF">PENSTE_c001G00231</name>
</gene>
<reference evidence="9" key="1">
    <citation type="journal article" date="2017" name="Nat. Microbiol.">
        <title>Global analysis of biosynthetic gene clusters reveals vast potential of secondary metabolite production in Penicillium species.</title>
        <authorList>
            <person name="Nielsen J.C."/>
            <person name="Grijseels S."/>
            <person name="Prigent S."/>
            <person name="Ji B."/>
            <person name="Dainat J."/>
            <person name="Nielsen K.F."/>
            <person name="Frisvad J.C."/>
            <person name="Workman M."/>
            <person name="Nielsen J."/>
        </authorList>
    </citation>
    <scope>NUCLEOTIDE SEQUENCE [LARGE SCALE GENOMIC DNA]</scope>
    <source>
        <strain evidence="9">IBT 24891</strain>
    </source>
</reference>
<dbReference type="PANTHER" id="PTHR36091:SF1">
    <property type="entry name" value="ALTERED INHERITANCE OF MITOCHONDRIA PROTEIN 9, MITOCHONDRIAL"/>
    <property type="match status" value="1"/>
</dbReference>